<dbReference type="AlphaFoldDB" id="A0A068R0A7"/>
<organism evidence="1 2">
    <name type="scientific">Xenorhabdus poinarii G6</name>
    <dbReference type="NCBI Taxonomy" id="1354304"/>
    <lineage>
        <taxon>Bacteria</taxon>
        <taxon>Pseudomonadati</taxon>
        <taxon>Pseudomonadota</taxon>
        <taxon>Gammaproteobacteria</taxon>
        <taxon>Enterobacterales</taxon>
        <taxon>Morganellaceae</taxon>
        <taxon>Xenorhabdus</taxon>
    </lineage>
</organism>
<sequence length="48" mass="5582">MIYELDKRNKLIDFIIFIDRQPLVITCEIFLDNGTPETLGIPVVIVYV</sequence>
<name>A0A068R0A7_9GAMM</name>
<evidence type="ECO:0000313" key="1">
    <source>
        <dbReference type="EMBL" id="CDG20623.1"/>
    </source>
</evidence>
<reference evidence="1 2" key="1">
    <citation type="submission" date="2013-07" db="EMBL/GenBank/DDBJ databases">
        <authorList>
            <person name="Genoscope - CEA"/>
        </authorList>
    </citation>
    <scope>NUCLEOTIDE SEQUENCE [LARGE SCALE GENOMIC DNA]</scope>
    <source>
        <strain evidence="1 2">G6</strain>
    </source>
</reference>
<evidence type="ECO:0000313" key="2">
    <source>
        <dbReference type="Proteomes" id="UP000032735"/>
    </source>
</evidence>
<dbReference type="Proteomes" id="UP000032735">
    <property type="component" value="Chromosome"/>
</dbReference>
<keyword evidence="2" id="KW-1185">Reference proteome</keyword>
<dbReference type="KEGG" id="xpo:XPG1_0968"/>
<accession>A0A068R0A7</accession>
<dbReference type="EMBL" id="FO704551">
    <property type="protein sequence ID" value="CDG20623.1"/>
    <property type="molecule type" value="Genomic_DNA"/>
</dbReference>
<gene>
    <name evidence="1" type="ORF">XPG1_0968</name>
</gene>
<protein>
    <submittedName>
        <fullName evidence="1">Uncharacterized protein</fullName>
    </submittedName>
</protein>
<proteinExistence type="predicted"/>
<dbReference type="HOGENOM" id="CLU_3159533_0_0_6"/>